<dbReference type="EMBL" id="BKCJ011838533">
    <property type="protein sequence ID" value="GFD57209.1"/>
    <property type="molecule type" value="Genomic_DNA"/>
</dbReference>
<reference evidence="1" key="1">
    <citation type="journal article" date="2019" name="Sci. Rep.">
        <title>Draft genome of Tanacetum cinerariifolium, the natural source of mosquito coil.</title>
        <authorList>
            <person name="Yamashiro T."/>
            <person name="Shiraishi A."/>
            <person name="Satake H."/>
            <person name="Nakayama K."/>
        </authorList>
    </citation>
    <scope>NUCLEOTIDE SEQUENCE</scope>
</reference>
<evidence type="ECO:0000313" key="1">
    <source>
        <dbReference type="EMBL" id="GFD57209.1"/>
    </source>
</evidence>
<protein>
    <submittedName>
        <fullName evidence="1">Uncharacterized protein</fullName>
    </submittedName>
</protein>
<gene>
    <name evidence="1" type="ORF">Tci_929178</name>
</gene>
<dbReference type="InterPro" id="IPR017853">
    <property type="entry name" value="GH"/>
</dbReference>
<dbReference type="AlphaFoldDB" id="A0A699XC10"/>
<name>A0A699XC10_TANCI</name>
<feature type="non-terminal residue" evidence="1">
    <location>
        <position position="88"/>
    </location>
</feature>
<comment type="caution">
    <text evidence="1">The sequence shown here is derived from an EMBL/GenBank/DDBJ whole genome shotgun (WGS) entry which is preliminary data.</text>
</comment>
<dbReference type="Gene3D" id="3.20.20.80">
    <property type="entry name" value="Glycosidases"/>
    <property type="match status" value="1"/>
</dbReference>
<organism evidence="1">
    <name type="scientific">Tanacetum cinerariifolium</name>
    <name type="common">Dalmatian daisy</name>
    <name type="synonym">Chrysanthemum cinerariifolium</name>
    <dbReference type="NCBI Taxonomy" id="118510"/>
    <lineage>
        <taxon>Eukaryota</taxon>
        <taxon>Viridiplantae</taxon>
        <taxon>Streptophyta</taxon>
        <taxon>Embryophyta</taxon>
        <taxon>Tracheophyta</taxon>
        <taxon>Spermatophyta</taxon>
        <taxon>Magnoliopsida</taxon>
        <taxon>eudicotyledons</taxon>
        <taxon>Gunneridae</taxon>
        <taxon>Pentapetalae</taxon>
        <taxon>asterids</taxon>
        <taxon>campanulids</taxon>
        <taxon>Asterales</taxon>
        <taxon>Asteraceae</taxon>
        <taxon>Asteroideae</taxon>
        <taxon>Anthemideae</taxon>
        <taxon>Anthemidinae</taxon>
        <taxon>Tanacetum</taxon>
    </lineage>
</organism>
<dbReference type="SUPFAM" id="SSF51445">
    <property type="entry name" value="(Trans)glycosidases"/>
    <property type="match status" value="1"/>
</dbReference>
<accession>A0A699XC10</accession>
<proteinExistence type="predicted"/>
<sequence length="88" mass="9364">MKLLGMASIAGLASSYAMPGTDLSQSLVPKRDVSDAGWPYGPFRTMGRDILNARGEAVTFAGVNWPGSGETMIPEGLEWASVDDIMDQ</sequence>
<feature type="non-terminal residue" evidence="1">
    <location>
        <position position="1"/>
    </location>
</feature>